<sequence>MIGLVRLIDEHPDELDYELRAWSGARLQDFPSAEVTWHDLAVLVRVSGRTPDTALFRVMNPKVPDRYSREMALLDLTRYLLQSKFTASAPPIKFAWEEDDRVEDTDRVEHRKFDAMTLDEAAERLGGDPRMVAAFKRAQLTAVA</sequence>
<reference evidence="1 2" key="1">
    <citation type="submission" date="2015-03" db="EMBL/GenBank/DDBJ databases">
        <title>Luteipulveratus halotolerans sp. nov., a novel actinobacterium (Dermacoccaceae) from Sarawak, Malaysia.</title>
        <authorList>
            <person name="Juboi H."/>
            <person name="Basik A."/>
            <person name="Shamsul S.S."/>
            <person name="Arnold P."/>
            <person name="Schmitt E.K."/>
            <person name="Sanglier J.-J."/>
            <person name="Yeo T."/>
        </authorList>
    </citation>
    <scope>NUCLEOTIDE SEQUENCE [LARGE SCALE GENOMIC DNA]</scope>
    <source>
        <strain evidence="1 2">MN07-A0370</strain>
    </source>
</reference>
<accession>A0A0K1JGB9</accession>
<dbReference type="STRING" id="571913.VV02_07585"/>
<evidence type="ECO:0000313" key="1">
    <source>
        <dbReference type="EMBL" id="AKU15744.1"/>
    </source>
</evidence>
<dbReference type="Proteomes" id="UP000066480">
    <property type="component" value="Chromosome"/>
</dbReference>
<keyword evidence="2" id="KW-1185">Reference proteome</keyword>
<proteinExistence type="predicted"/>
<dbReference type="RefSeq" id="WP_052590810.1">
    <property type="nucleotide sequence ID" value="NZ_CP011112.1"/>
</dbReference>
<evidence type="ECO:0000313" key="2">
    <source>
        <dbReference type="Proteomes" id="UP000066480"/>
    </source>
</evidence>
<organism evidence="1 2">
    <name type="scientific">Luteipulveratus mongoliensis</name>
    <dbReference type="NCBI Taxonomy" id="571913"/>
    <lineage>
        <taxon>Bacteria</taxon>
        <taxon>Bacillati</taxon>
        <taxon>Actinomycetota</taxon>
        <taxon>Actinomycetes</taxon>
        <taxon>Micrococcales</taxon>
        <taxon>Dermacoccaceae</taxon>
        <taxon>Luteipulveratus</taxon>
    </lineage>
</organism>
<dbReference type="EMBL" id="CP011112">
    <property type="protein sequence ID" value="AKU15744.1"/>
    <property type="molecule type" value="Genomic_DNA"/>
</dbReference>
<protein>
    <submittedName>
        <fullName evidence="1">Uncharacterized protein</fullName>
    </submittedName>
</protein>
<dbReference type="KEGG" id="lmoi:VV02_07585"/>
<name>A0A0K1JGB9_9MICO</name>
<gene>
    <name evidence="1" type="ORF">VV02_07585</name>
</gene>
<dbReference type="AlphaFoldDB" id="A0A0K1JGB9"/>